<dbReference type="AlphaFoldDB" id="A0A894JKX6"/>
<keyword evidence="1" id="KW-0396">Initiation factor</keyword>
<reference evidence="1" key="1">
    <citation type="submission" date="2020-04" db="EMBL/GenBank/DDBJ databases">
        <title>The complete chloroplast genome of Leptodermis oblonga.</title>
        <authorList>
            <person name="Wang Z.-F."/>
            <person name="Guo X.-M."/>
            <person name="Wang R.-J."/>
        </authorList>
    </citation>
    <scope>NUCLEOTIDE SEQUENCE</scope>
</reference>
<name>A0A894JKX6_9GENT</name>
<proteinExistence type="predicted"/>
<dbReference type="EMBL" id="MT303156">
    <property type="protein sequence ID" value="QRV60474.1"/>
    <property type="molecule type" value="Genomic_DNA"/>
</dbReference>
<organism evidence="1">
    <name type="scientific">Leptodermis oblonga</name>
    <dbReference type="NCBI Taxonomy" id="1616479"/>
    <lineage>
        <taxon>Eukaryota</taxon>
        <taxon>Viridiplantae</taxon>
        <taxon>Streptophyta</taxon>
        <taxon>Embryophyta</taxon>
        <taxon>Tracheophyta</taxon>
        <taxon>Spermatophyta</taxon>
        <taxon>Magnoliopsida</taxon>
        <taxon>eudicotyledons</taxon>
        <taxon>Gunneridae</taxon>
        <taxon>Pentapetalae</taxon>
        <taxon>asterids</taxon>
        <taxon>lamiids</taxon>
        <taxon>Gentianales</taxon>
        <taxon>Rubiaceae</taxon>
        <taxon>Rubioideae</taxon>
        <taxon>Paederieae</taxon>
        <taxon>Leptodermis</taxon>
    </lineage>
</organism>
<sequence>MLQVRLDIEDLILGYVSGKIRRSFYRYYQEIQLKLKQVVKPGDAQFIDSATRIRRIN</sequence>
<accession>A0A894JKX6</accession>
<keyword evidence="1" id="KW-0934">Plastid</keyword>
<evidence type="ECO:0000313" key="1">
    <source>
        <dbReference type="EMBL" id="QRV60474.1"/>
    </source>
</evidence>
<gene>
    <name evidence="1" type="primary">infA</name>
</gene>
<dbReference type="GeneID" id="67271634"/>
<keyword evidence="1" id="KW-0150">Chloroplast</keyword>
<dbReference type="GO" id="GO:0003743">
    <property type="term" value="F:translation initiation factor activity"/>
    <property type="evidence" value="ECO:0007669"/>
    <property type="project" value="UniProtKB-KW"/>
</dbReference>
<keyword evidence="1" id="KW-0648">Protein biosynthesis</keyword>
<geneLocation type="chloroplast" evidence="1"/>
<protein>
    <submittedName>
        <fullName evidence="1">Translational initiation factor 1</fullName>
    </submittedName>
</protein>
<dbReference type="RefSeq" id="YP_010166374.1">
    <property type="nucleotide sequence ID" value="NC_057533.1"/>
</dbReference>